<feature type="compositionally biased region" description="Polar residues" evidence="5">
    <location>
        <begin position="971"/>
        <end position="989"/>
    </location>
</feature>
<reference evidence="7 8" key="1">
    <citation type="submission" date="2023-10" db="EMBL/GenBank/DDBJ databases">
        <title>Draft Genome Sequence of Candida saopaulonensis from a very Premature Infant with Sepsis.</title>
        <authorList>
            <person name="Ning Y."/>
            <person name="Dai R."/>
            <person name="Xiao M."/>
            <person name="Xu Y."/>
            <person name="Yan Q."/>
            <person name="Zhang L."/>
        </authorList>
    </citation>
    <scope>NUCLEOTIDE SEQUENCE [LARGE SCALE GENOMIC DNA]</scope>
    <source>
        <strain evidence="7 8">19XY460</strain>
    </source>
</reference>
<dbReference type="KEGG" id="asau:88172147"/>
<dbReference type="SUPFAM" id="SSF57701">
    <property type="entry name" value="Zn2/Cys6 DNA-binding domain"/>
    <property type="match status" value="1"/>
</dbReference>
<accession>A0AAX4H789</accession>
<dbReference type="InterPro" id="IPR050675">
    <property type="entry name" value="OAF3"/>
</dbReference>
<dbReference type="PROSITE" id="PS50048">
    <property type="entry name" value="ZN2_CY6_FUNGAL_2"/>
    <property type="match status" value="1"/>
</dbReference>
<keyword evidence="8" id="KW-1185">Reference proteome</keyword>
<keyword evidence="3" id="KW-0804">Transcription</keyword>
<evidence type="ECO:0000256" key="1">
    <source>
        <dbReference type="ARBA" id="ARBA00023015"/>
    </source>
</evidence>
<dbReference type="GO" id="GO:0045944">
    <property type="term" value="P:positive regulation of transcription by RNA polymerase II"/>
    <property type="evidence" value="ECO:0007669"/>
    <property type="project" value="TreeGrafter"/>
</dbReference>
<protein>
    <recommendedName>
        <fullName evidence="6">Zn(2)-C6 fungal-type domain-containing protein</fullName>
    </recommendedName>
</protein>
<name>A0AAX4H789_9ASCO</name>
<feature type="region of interest" description="Disordered" evidence="5">
    <location>
        <begin position="280"/>
        <end position="300"/>
    </location>
</feature>
<feature type="compositionally biased region" description="Low complexity" evidence="5">
    <location>
        <begin position="280"/>
        <end position="296"/>
    </location>
</feature>
<evidence type="ECO:0000256" key="3">
    <source>
        <dbReference type="ARBA" id="ARBA00023163"/>
    </source>
</evidence>
<keyword evidence="4" id="KW-0539">Nucleus</keyword>
<dbReference type="SMART" id="SM00066">
    <property type="entry name" value="GAL4"/>
    <property type="match status" value="1"/>
</dbReference>
<dbReference type="PROSITE" id="PS00463">
    <property type="entry name" value="ZN2_CY6_FUNGAL_1"/>
    <property type="match status" value="1"/>
</dbReference>
<dbReference type="RefSeq" id="XP_062876218.1">
    <property type="nucleotide sequence ID" value="XM_063020148.1"/>
</dbReference>
<dbReference type="GO" id="GO:0000978">
    <property type="term" value="F:RNA polymerase II cis-regulatory region sequence-specific DNA binding"/>
    <property type="evidence" value="ECO:0007669"/>
    <property type="project" value="TreeGrafter"/>
</dbReference>
<evidence type="ECO:0000313" key="7">
    <source>
        <dbReference type="EMBL" id="WPK23832.1"/>
    </source>
</evidence>
<sequence length="1097" mass="122748">MSLSKEKRHRKRVPVSCLNCKKRKVKCDKLRPCSGCVKNNVGHLCVYVEPVWAENLAKIASEVPVNAQETAVDKPLSLDMETTIAKQANELKCLRAQLAHFRSQPQSQPDIQAVASVDEQRRNLSASNGTLDSQAMVIVSTQLQLGQTLEKNHTAMSVLGKINPTRKHSNVPVLVVDDIFEMKNFGVSGQGDKKKPTPSPLELYSWLNIIRLDPQLTALWYKITNLQKSYHMYKQSLRKQGTDNTLSATANDDASNCSHQTCPVVACEFNTMLEESNISIPRESSSSVSPPSSDSTSRLRLEDEDAVDMLTLLQKLWSKVKTKITPLQPLNYTQLSFLVQFYFDRLDSGAHKQILLNSEIDSKYLLRSFETQIMSLFECSGDDIRLNVGVFASEMSDDDMMKTLRMKAIYMSMLRIIVEEAVTSLRSQCLVSSDAINLLSTIFPSDFFSSPQENSIVTALSDIVELLRRVSEARVCKKELNSLLSYVALLVATLNCLLQHYNKNDLQLEIFESFTHVFEILINNIVSDDKLQLWCDPTQIVFEAEDDDKSKILELRVLFCQLWSDIVRLINHAVMNFIPVLKHSKRLEKQVYTVLEIIVLAERENTHARFLSSIMSENSRNIVNTLKVGYLISRTLFTLLNGVYGNPAMSQVTISKVFTLVSEISIKGDDISLTMLPLIKYFEIRLMLHYLELFLITITTHQAEELGDSNLVTKIIPELFSKCLDINKFLQGSCVQFTKTANSLCVLAMIAEALGRMSHLIAGLLIRFRTETQTNKGCPVTHSDTKDVLVYGPKLSAQSRFTIPVETKNNIIGETDKTMYLLETNAPIDCVLKKTKIWKFYSTFIRNSHKMNSESYAKLHAEAFKSGKLLSVCPVMPSSKYPVSATRTEVSGCPVAHGEMLGGLDSRSSRATTPSLSNILRPNQPGITKGSFCPVTHADSNSIQTSMSSRTNLTPGSGPMDHRTKIRKLSSRSSFAFETETPSNETSLASEDRAASNPKAQQQRLENVLNSEMVFPNTSPRFTPPLFPYASASLAQSQSIGMPMSPSSMTPKQELQADIIDWDSLPNFNFDFMSDESLMLQVNSGDINSLLSEGVFL</sequence>
<evidence type="ECO:0000256" key="2">
    <source>
        <dbReference type="ARBA" id="ARBA00023125"/>
    </source>
</evidence>
<feature type="compositionally biased region" description="Polar residues" evidence="5">
    <location>
        <begin position="938"/>
        <end position="955"/>
    </location>
</feature>
<dbReference type="InterPro" id="IPR001138">
    <property type="entry name" value="Zn2Cys6_DnaBD"/>
</dbReference>
<dbReference type="GO" id="GO:0005634">
    <property type="term" value="C:nucleus"/>
    <property type="evidence" value="ECO:0007669"/>
    <property type="project" value="TreeGrafter"/>
</dbReference>
<dbReference type="EMBL" id="CP138894">
    <property type="protein sequence ID" value="WPK23832.1"/>
    <property type="molecule type" value="Genomic_DNA"/>
</dbReference>
<dbReference type="GO" id="GO:0008270">
    <property type="term" value="F:zinc ion binding"/>
    <property type="evidence" value="ECO:0007669"/>
    <property type="project" value="InterPro"/>
</dbReference>
<organism evidence="7 8">
    <name type="scientific">Australozyma saopauloensis</name>
    <dbReference type="NCBI Taxonomy" id="291208"/>
    <lineage>
        <taxon>Eukaryota</taxon>
        <taxon>Fungi</taxon>
        <taxon>Dikarya</taxon>
        <taxon>Ascomycota</taxon>
        <taxon>Saccharomycotina</taxon>
        <taxon>Pichiomycetes</taxon>
        <taxon>Metschnikowiaceae</taxon>
        <taxon>Australozyma</taxon>
    </lineage>
</organism>
<gene>
    <name evidence="7" type="ORF">PUMCH_001079</name>
</gene>
<dbReference type="InterPro" id="IPR036864">
    <property type="entry name" value="Zn2-C6_fun-type_DNA-bd_sf"/>
</dbReference>
<dbReference type="PANTHER" id="PTHR31069">
    <property type="entry name" value="OLEATE-ACTIVATED TRANSCRIPTION FACTOR 1-RELATED"/>
    <property type="match status" value="1"/>
</dbReference>
<dbReference type="Proteomes" id="UP001338582">
    <property type="component" value="Chromosome 1"/>
</dbReference>
<dbReference type="AlphaFoldDB" id="A0AAX4H789"/>
<dbReference type="Pfam" id="PF00172">
    <property type="entry name" value="Zn_clus"/>
    <property type="match status" value="1"/>
</dbReference>
<evidence type="ECO:0000259" key="6">
    <source>
        <dbReference type="PROSITE" id="PS50048"/>
    </source>
</evidence>
<proteinExistence type="predicted"/>
<dbReference type="Gene3D" id="4.10.240.10">
    <property type="entry name" value="Zn(2)-C6 fungal-type DNA-binding domain"/>
    <property type="match status" value="1"/>
</dbReference>
<evidence type="ECO:0000256" key="4">
    <source>
        <dbReference type="ARBA" id="ARBA00023242"/>
    </source>
</evidence>
<evidence type="ECO:0000256" key="5">
    <source>
        <dbReference type="SAM" id="MobiDB-lite"/>
    </source>
</evidence>
<dbReference type="PANTHER" id="PTHR31069:SF12">
    <property type="entry name" value="TRANSCRIPTION FACTOR DOMAIN-CONTAINING PROTEIN"/>
    <property type="match status" value="1"/>
</dbReference>
<feature type="region of interest" description="Disordered" evidence="5">
    <location>
        <begin position="904"/>
        <end position="1001"/>
    </location>
</feature>
<keyword evidence="1" id="KW-0805">Transcription regulation</keyword>
<evidence type="ECO:0000313" key="8">
    <source>
        <dbReference type="Proteomes" id="UP001338582"/>
    </source>
</evidence>
<dbReference type="GO" id="GO:0000981">
    <property type="term" value="F:DNA-binding transcription factor activity, RNA polymerase II-specific"/>
    <property type="evidence" value="ECO:0007669"/>
    <property type="project" value="InterPro"/>
</dbReference>
<feature type="domain" description="Zn(2)-C6 fungal-type" evidence="6">
    <location>
        <begin position="16"/>
        <end position="47"/>
    </location>
</feature>
<dbReference type="GeneID" id="88172147"/>
<keyword evidence="2" id="KW-0238">DNA-binding</keyword>
<feature type="compositionally biased region" description="Polar residues" evidence="5">
    <location>
        <begin position="909"/>
        <end position="921"/>
    </location>
</feature>
<dbReference type="CDD" id="cd00067">
    <property type="entry name" value="GAL4"/>
    <property type="match status" value="1"/>
</dbReference>